<dbReference type="InterPro" id="IPR000531">
    <property type="entry name" value="Beta-barrel_TonB"/>
</dbReference>
<dbReference type="Gene3D" id="2.170.130.10">
    <property type="entry name" value="TonB-dependent receptor, plug domain"/>
    <property type="match status" value="1"/>
</dbReference>
<organism evidence="13 14">
    <name type="scientific">Pseudolysobacter antarcticus</name>
    <dbReference type="NCBI Taxonomy" id="2511995"/>
    <lineage>
        <taxon>Bacteria</taxon>
        <taxon>Pseudomonadati</taxon>
        <taxon>Pseudomonadota</taxon>
        <taxon>Gammaproteobacteria</taxon>
        <taxon>Lysobacterales</taxon>
        <taxon>Rhodanobacteraceae</taxon>
        <taxon>Pseudolysobacter</taxon>
    </lineage>
</organism>
<evidence type="ECO:0000256" key="1">
    <source>
        <dbReference type="ARBA" id="ARBA00004571"/>
    </source>
</evidence>
<accession>A0A411HHY1</accession>
<feature type="domain" description="TonB-dependent receptor-like beta-barrel" evidence="11">
    <location>
        <begin position="376"/>
        <end position="903"/>
    </location>
</feature>
<evidence type="ECO:0000256" key="8">
    <source>
        <dbReference type="PROSITE-ProRule" id="PRU01360"/>
    </source>
</evidence>
<evidence type="ECO:0000313" key="14">
    <source>
        <dbReference type="Proteomes" id="UP000291562"/>
    </source>
</evidence>
<comment type="similarity">
    <text evidence="8 9">Belongs to the TonB-dependent receptor family.</text>
</comment>
<dbReference type="Pfam" id="PF07715">
    <property type="entry name" value="Plug"/>
    <property type="match status" value="1"/>
</dbReference>
<keyword evidence="6 8" id="KW-0472">Membrane</keyword>
<keyword evidence="7 8" id="KW-0998">Cell outer membrane</keyword>
<dbReference type="GO" id="GO:0009279">
    <property type="term" value="C:cell outer membrane"/>
    <property type="evidence" value="ECO:0007669"/>
    <property type="project" value="UniProtKB-SubCell"/>
</dbReference>
<evidence type="ECO:0000256" key="3">
    <source>
        <dbReference type="ARBA" id="ARBA00022452"/>
    </source>
</evidence>
<evidence type="ECO:0000256" key="4">
    <source>
        <dbReference type="ARBA" id="ARBA00022692"/>
    </source>
</evidence>
<evidence type="ECO:0000256" key="5">
    <source>
        <dbReference type="ARBA" id="ARBA00023077"/>
    </source>
</evidence>
<dbReference type="Proteomes" id="UP000291562">
    <property type="component" value="Chromosome"/>
</dbReference>
<evidence type="ECO:0000256" key="10">
    <source>
        <dbReference type="SAM" id="SignalP"/>
    </source>
</evidence>
<keyword evidence="13" id="KW-0675">Receptor</keyword>
<dbReference type="Pfam" id="PF00593">
    <property type="entry name" value="TonB_dep_Rec_b-barrel"/>
    <property type="match status" value="1"/>
</dbReference>
<dbReference type="SUPFAM" id="SSF56935">
    <property type="entry name" value="Porins"/>
    <property type="match status" value="1"/>
</dbReference>
<evidence type="ECO:0000313" key="13">
    <source>
        <dbReference type="EMBL" id="QBB70126.1"/>
    </source>
</evidence>
<dbReference type="InterPro" id="IPR039426">
    <property type="entry name" value="TonB-dep_rcpt-like"/>
</dbReference>
<feature type="domain" description="TonB-dependent receptor plug" evidence="12">
    <location>
        <begin position="67"/>
        <end position="172"/>
    </location>
</feature>
<gene>
    <name evidence="13" type="ORF">ELE36_06955</name>
</gene>
<proteinExistence type="inferred from homology"/>
<evidence type="ECO:0000256" key="9">
    <source>
        <dbReference type="RuleBase" id="RU003357"/>
    </source>
</evidence>
<feature type="chain" id="PRO_5019576781" evidence="10">
    <location>
        <begin position="40"/>
        <end position="941"/>
    </location>
</feature>
<dbReference type="PANTHER" id="PTHR47234:SF2">
    <property type="entry name" value="TONB-DEPENDENT RECEPTOR"/>
    <property type="match status" value="1"/>
</dbReference>
<dbReference type="PANTHER" id="PTHR47234">
    <property type="match status" value="1"/>
</dbReference>
<evidence type="ECO:0000256" key="7">
    <source>
        <dbReference type="ARBA" id="ARBA00023237"/>
    </source>
</evidence>
<comment type="subcellular location">
    <subcellularLocation>
        <location evidence="1 8">Cell outer membrane</location>
        <topology evidence="1 8">Multi-pass membrane protein</topology>
    </subcellularLocation>
</comment>
<keyword evidence="2 8" id="KW-0813">Transport</keyword>
<dbReference type="InterPro" id="IPR037066">
    <property type="entry name" value="Plug_dom_sf"/>
</dbReference>
<dbReference type="Gene3D" id="2.40.170.20">
    <property type="entry name" value="TonB-dependent receptor, beta-barrel domain"/>
    <property type="match status" value="1"/>
</dbReference>
<dbReference type="KEGG" id="xbc:ELE36_06955"/>
<dbReference type="EMBL" id="CP035704">
    <property type="protein sequence ID" value="QBB70126.1"/>
    <property type="molecule type" value="Genomic_DNA"/>
</dbReference>
<dbReference type="InterPro" id="IPR036942">
    <property type="entry name" value="Beta-barrel_TonB_sf"/>
</dbReference>
<evidence type="ECO:0000259" key="12">
    <source>
        <dbReference type="Pfam" id="PF07715"/>
    </source>
</evidence>
<dbReference type="PROSITE" id="PS52016">
    <property type="entry name" value="TONB_DEPENDENT_REC_3"/>
    <property type="match status" value="1"/>
</dbReference>
<dbReference type="OrthoDB" id="6276154at2"/>
<protein>
    <submittedName>
        <fullName evidence="13">TonB-dependent receptor</fullName>
    </submittedName>
</protein>
<keyword evidence="14" id="KW-1185">Reference proteome</keyword>
<sequence length="941" mass="100658">MLINSLSRSIRQGLHSRRSYTALFALPAFLSIAPINALAQDAESSAPSQKLETIEVTGSRIRRVDVETASPVLTVDRAAIEKSGKLTVGDLVQQLPSISGAAGNPAVNNGGGSGGSFVSLRGLGTNRTLILMNGHRVVNADINTIPSNLVERIEVLTDGASAVYGSDAIGGVVNFIMRSNYQGAELTSSYGISDRDDGERKAFNLTFGQTSDKGSVVGGIDYNKFDGILSGNRDYGKYSLTYTAKTGAVLKGGSVASPSGFISAPQFGNCAPSALAGNTPGGTFDAGAPGGGADGIPAHFRCFSDAQDTYNYQAINLIYTPQERTNAYVLGNYKLSDSVEAYLSIFHNKTTSEAQLAPLPLDLYSAQITLDANQPYNPFGVNVGYRNPDGTVSNGANDLAIRLTALGPRIIKFTTVTDQVIAGLKGALSDTSWQWDANLNYGHNSVLRQSPGSLASGDLAASGSFSANCIPGSTAKGGCINIFDQTDPNTAKILKQYAADPFLNILSTFRQAEFNLNGNLFDLPAGTVSLAAGASYRKEYTNIAVDYITRANPANGNCAVQISACATPFQGGFSVKEVYAEVLIPLLKDLPLVHSVNLDLGERYSDYNTFGSTSNWKAALEYRPLEDLMLRGTVSQVFRAPNIAELFTGLTDSFDNYTPPLLPGSTTQVPGFGSKNGTQVQTFFAGASVLGKPLNPEVGKSFDFGIVYDPHWIEGLSVNVDLWRVYLQDNITRPTGQTIAGFCAANSTSPFCNNITFGNGKIQQINTYIQNFGRLDTRGVDFGLKYRLPETPFGKFTLGLDTTYTAQYDNTLTVKNGDGTTTTVADHAAGTFDPQFGNIARWRGLGNLGWSNGPFSAGWSVRYIGGEKVPLIGHVGAWAQNNLTFGYNIVPLNTRIDIGIDNVADKQPTIYYANTVLNANVDVNTYDTIGRYYWARINVKF</sequence>
<dbReference type="AlphaFoldDB" id="A0A411HHY1"/>
<evidence type="ECO:0000256" key="6">
    <source>
        <dbReference type="ARBA" id="ARBA00023136"/>
    </source>
</evidence>
<keyword evidence="3 8" id="KW-1134">Transmembrane beta strand</keyword>
<feature type="signal peptide" evidence="10">
    <location>
        <begin position="1"/>
        <end position="39"/>
    </location>
</feature>
<keyword evidence="5 9" id="KW-0798">TonB box</keyword>
<keyword evidence="10" id="KW-0732">Signal</keyword>
<dbReference type="InterPro" id="IPR012910">
    <property type="entry name" value="Plug_dom"/>
</dbReference>
<evidence type="ECO:0000259" key="11">
    <source>
        <dbReference type="Pfam" id="PF00593"/>
    </source>
</evidence>
<name>A0A411HHY1_9GAMM</name>
<dbReference type="RefSeq" id="WP_129832385.1">
    <property type="nucleotide sequence ID" value="NZ_CP035704.1"/>
</dbReference>
<keyword evidence="4 8" id="KW-0812">Transmembrane</keyword>
<evidence type="ECO:0000256" key="2">
    <source>
        <dbReference type="ARBA" id="ARBA00022448"/>
    </source>
</evidence>
<reference evidence="13 14" key="1">
    <citation type="submission" date="2019-01" db="EMBL/GenBank/DDBJ databases">
        <title>Pseudolysobacter antarctica gen. nov., sp. nov., isolated from Fildes Peninsula, Antarctica.</title>
        <authorList>
            <person name="Wei Z."/>
            <person name="Peng F."/>
        </authorList>
    </citation>
    <scope>NUCLEOTIDE SEQUENCE [LARGE SCALE GENOMIC DNA]</scope>
    <source>
        <strain evidence="13 14">AQ6-296</strain>
    </source>
</reference>